<evidence type="ECO:0000256" key="1">
    <source>
        <dbReference type="SAM" id="MobiDB-lite"/>
    </source>
</evidence>
<feature type="region of interest" description="Disordered" evidence="1">
    <location>
        <begin position="433"/>
        <end position="513"/>
    </location>
</feature>
<feature type="compositionally biased region" description="Acidic residues" evidence="1">
    <location>
        <begin position="500"/>
        <end position="510"/>
    </location>
</feature>
<dbReference type="AlphaFoldDB" id="A0A1X6NV51"/>
<evidence type="ECO:0000313" key="2">
    <source>
        <dbReference type="EMBL" id="OSX72462.1"/>
    </source>
</evidence>
<name>A0A1X6NV51_PORUM</name>
<evidence type="ECO:0000313" key="3">
    <source>
        <dbReference type="Proteomes" id="UP000218209"/>
    </source>
</evidence>
<feature type="region of interest" description="Disordered" evidence="1">
    <location>
        <begin position="711"/>
        <end position="755"/>
    </location>
</feature>
<feature type="compositionally biased region" description="Basic and acidic residues" evidence="1">
    <location>
        <begin position="713"/>
        <end position="724"/>
    </location>
</feature>
<sequence>MQRSVTTGTITDKVYHFYRSKDDLSNTKPMVLPSVGQRPTHFNTAELRAVRMFVLSTGGSGMSQSARADYWRLQQQLERAARPVQPGGVQELGPFEKTFPTSSSFVRALSFEQDRCLYEMGWKENRIRLGGETHVFHWRDLLDVMVESLEMASDVRVFGEPEFSPGGERLRSETMNSDLFLDEQAEVMSRNRPIPGEKPLRFMPFMAGTQIFTDGALVSWNGAHYVYPIRVRFVNIRSGRTGWMTIGYIPFIKPRHGKSKKAQRILRMMRDELLQRCIAVILDSFSVASRKGVPVRLAQHGQMQAVPRIVLYAADQPEERHVLGLMLGGCTHLCSSCMASKSTAGADHPAWEARAVHINLEKQLEVALLYEAGTGAARIRQLSKELSALQFVPALAYLVPADVKQATLKGRQWRYGITVWAFMVAGLVARRSEFSTEPCDPQPRKRKRDEAAAAATAASLEGSDDVTPAATLASTTAVDGTSDAGSDAGSVASGCTMSGGEEEGEQEAVPEPDATTTEWVDTFGDKEMQEAVLDVVCRGAHVMARLCLDNEFEKTHWTEEEIRSLAVEAREFVTKYVRVLFGAIHTSKMHRLAYHLAGELLLRGNLTEADTSVNEMLMKLCKAMYSRTNKQVTTFKVQLLRAQQTLERIIAEDAEEADLEEASKGEENELHGVVEDEDAVRRHDKPTGEEHANGALVLEGVAQELILDTEWPEGDHGSACDRNDNGSSVGGGDNGSGGGGGDGDRGPVGGDGDGECDGCPKATSNAVPSRHKRIRVRGQCALVGDVAKLHYGRLQALPELLGLDQSAVITVRNSADICASFEWKASPTKKERMQQVRAADQLWGGAWYDHVRWLDADDVPCYGLVRLVLCAKAGIAYHAVVVQRLVASETRKNCVLSSWGCERLKWQMDEGTGFPALEVLKLTDVQRLEHIVPDFEDLCERHGLLATPGSVADTPGERTLQRFFTNVWCPWTGGLSYERSR</sequence>
<gene>
    <name evidence="2" type="ORF">BU14_0433s0020</name>
</gene>
<dbReference type="Pfam" id="PF18759">
    <property type="entry name" value="Plavaka"/>
    <property type="match status" value="1"/>
</dbReference>
<proteinExistence type="predicted"/>
<reference evidence="2 3" key="1">
    <citation type="submission" date="2017-03" db="EMBL/GenBank/DDBJ databases">
        <title>WGS assembly of Porphyra umbilicalis.</title>
        <authorList>
            <person name="Brawley S.H."/>
            <person name="Blouin N.A."/>
            <person name="Ficko-Blean E."/>
            <person name="Wheeler G.L."/>
            <person name="Lohr M."/>
            <person name="Goodson H.V."/>
            <person name="Jenkins J.W."/>
            <person name="Blaby-Haas C.E."/>
            <person name="Helliwell K.E."/>
            <person name="Chan C."/>
            <person name="Marriage T."/>
            <person name="Bhattacharya D."/>
            <person name="Klein A.S."/>
            <person name="Badis Y."/>
            <person name="Brodie J."/>
            <person name="Cao Y."/>
            <person name="Collen J."/>
            <person name="Dittami S.M."/>
            <person name="Gachon C.M."/>
            <person name="Green B.R."/>
            <person name="Karpowicz S."/>
            <person name="Kim J.W."/>
            <person name="Kudahl U."/>
            <person name="Lin S."/>
            <person name="Michel G."/>
            <person name="Mittag M."/>
            <person name="Olson B.J."/>
            <person name="Pangilinan J."/>
            <person name="Peng Y."/>
            <person name="Qiu H."/>
            <person name="Shu S."/>
            <person name="Singer J.T."/>
            <person name="Smith A.G."/>
            <person name="Sprecher B.N."/>
            <person name="Wagner V."/>
            <person name="Wang W."/>
            <person name="Wang Z.-Y."/>
            <person name="Yan J."/>
            <person name="Yarish C."/>
            <person name="Zoeuner-Riek S."/>
            <person name="Zhuang Y."/>
            <person name="Zou Y."/>
            <person name="Lindquist E.A."/>
            <person name="Grimwood J."/>
            <person name="Barry K."/>
            <person name="Rokhsar D.S."/>
            <person name="Schmutz J."/>
            <person name="Stiller J.W."/>
            <person name="Grossman A.R."/>
            <person name="Prochnik S.E."/>
        </authorList>
    </citation>
    <scope>NUCLEOTIDE SEQUENCE [LARGE SCALE GENOMIC DNA]</scope>
    <source>
        <strain evidence="2">4086291</strain>
    </source>
</reference>
<dbReference type="EMBL" id="KV919060">
    <property type="protein sequence ID" value="OSX72462.1"/>
    <property type="molecule type" value="Genomic_DNA"/>
</dbReference>
<feature type="compositionally biased region" description="Low complexity" evidence="1">
    <location>
        <begin position="477"/>
        <end position="494"/>
    </location>
</feature>
<feature type="region of interest" description="Disordered" evidence="1">
    <location>
        <begin position="657"/>
        <end position="695"/>
    </location>
</feature>
<organism evidence="2 3">
    <name type="scientific">Porphyra umbilicalis</name>
    <name type="common">Purple laver</name>
    <name type="synonym">Red alga</name>
    <dbReference type="NCBI Taxonomy" id="2786"/>
    <lineage>
        <taxon>Eukaryota</taxon>
        <taxon>Rhodophyta</taxon>
        <taxon>Bangiophyceae</taxon>
        <taxon>Bangiales</taxon>
        <taxon>Bangiaceae</taxon>
        <taxon>Porphyra</taxon>
    </lineage>
</organism>
<feature type="compositionally biased region" description="Basic and acidic residues" evidence="1">
    <location>
        <begin position="661"/>
        <end position="692"/>
    </location>
</feature>
<dbReference type="Proteomes" id="UP000218209">
    <property type="component" value="Unassembled WGS sequence"/>
</dbReference>
<protein>
    <submittedName>
        <fullName evidence="2">Uncharacterized protein</fullName>
    </submittedName>
</protein>
<feature type="compositionally biased region" description="Gly residues" evidence="1">
    <location>
        <begin position="728"/>
        <end position="751"/>
    </location>
</feature>
<keyword evidence="3" id="KW-1185">Reference proteome</keyword>
<dbReference type="InterPro" id="IPR041078">
    <property type="entry name" value="Plavaka"/>
</dbReference>
<accession>A0A1X6NV51</accession>